<reference evidence="4" key="1">
    <citation type="journal article" date="2019" name="Int. J. Syst. Evol. Microbiol.">
        <title>The Global Catalogue of Microorganisms (GCM) 10K type strain sequencing project: providing services to taxonomists for standard genome sequencing and annotation.</title>
        <authorList>
            <consortium name="The Broad Institute Genomics Platform"/>
            <consortium name="The Broad Institute Genome Sequencing Center for Infectious Disease"/>
            <person name="Wu L."/>
            <person name="Ma J."/>
        </authorList>
    </citation>
    <scope>NUCLEOTIDE SEQUENCE [LARGE SCALE GENOMIC DNA]</scope>
    <source>
        <strain evidence="4">CGMCC 4.7304</strain>
    </source>
</reference>
<feature type="transmembrane region" description="Helical" evidence="1">
    <location>
        <begin position="213"/>
        <end position="232"/>
    </location>
</feature>
<dbReference type="GO" id="GO:0016746">
    <property type="term" value="F:acyltransferase activity"/>
    <property type="evidence" value="ECO:0007669"/>
    <property type="project" value="UniProtKB-KW"/>
</dbReference>
<sequence length="389" mass="40681">MDAATPPHRDRALDALRAFAILGVVLGHWLVTALVADSGSLYTTSPLRELPQLTPVTWVFQTLAVFFLVGGHVAAKGWASARERGTGYGPWLRARLARLFGPVVALLAVWAAATAGMLAAGVGYPTVRTLVSLVLSPLWFLLVLAGLTALTPLVARLHPLWPLAVVLHVDLLRFGLGGPSWLGWANVAAGWLVPYCLGALWARGGAGGRGTGWALLLGGAAATAGLVVFAGYPASMVGVPGAAVSNLNPPTLAAVAFGLAQCGAALLLHGPLRRVLARPRAWAVVALVNLSAMTVFLWHQTAMMAVTATGLLAGHPLPGLHTPPEGVGWVLARLAWLPVFAVALAVCWSAFRGYEQRRPRTGREGAGVTAERFPRQAMAASGHDVRRAG</sequence>
<keyword evidence="1" id="KW-1133">Transmembrane helix</keyword>
<organism evidence="3 4">
    <name type="scientific">Streptomyces gamaensis</name>
    <dbReference type="NCBI Taxonomy" id="1763542"/>
    <lineage>
        <taxon>Bacteria</taxon>
        <taxon>Bacillati</taxon>
        <taxon>Actinomycetota</taxon>
        <taxon>Actinomycetes</taxon>
        <taxon>Kitasatosporales</taxon>
        <taxon>Streptomycetaceae</taxon>
        <taxon>Streptomyces</taxon>
    </lineage>
</organism>
<dbReference type="EC" id="2.3.1.-" evidence="3"/>
<dbReference type="InterPro" id="IPR002656">
    <property type="entry name" value="Acyl_transf_3_dom"/>
</dbReference>
<feature type="transmembrane region" description="Helical" evidence="1">
    <location>
        <begin position="281"/>
        <end position="306"/>
    </location>
</feature>
<keyword evidence="3" id="KW-0808">Transferase</keyword>
<dbReference type="RefSeq" id="WP_390319503.1">
    <property type="nucleotide sequence ID" value="NZ_JBHSPB010000016.1"/>
</dbReference>
<dbReference type="Proteomes" id="UP001596083">
    <property type="component" value="Unassembled WGS sequence"/>
</dbReference>
<feature type="transmembrane region" description="Helical" evidence="1">
    <location>
        <begin position="15"/>
        <end position="36"/>
    </location>
</feature>
<protein>
    <submittedName>
        <fullName evidence="3">Acyltransferase</fullName>
        <ecNumber evidence="3">2.3.1.-</ecNumber>
    </submittedName>
</protein>
<accession>A0ABW0Z342</accession>
<evidence type="ECO:0000313" key="4">
    <source>
        <dbReference type="Proteomes" id="UP001596083"/>
    </source>
</evidence>
<feature type="transmembrane region" description="Helical" evidence="1">
    <location>
        <begin position="96"/>
        <end position="124"/>
    </location>
</feature>
<evidence type="ECO:0000313" key="3">
    <source>
        <dbReference type="EMBL" id="MFC5723239.1"/>
    </source>
</evidence>
<dbReference type="Pfam" id="PF01757">
    <property type="entry name" value="Acyl_transf_3"/>
    <property type="match status" value="1"/>
</dbReference>
<keyword evidence="1" id="KW-0472">Membrane</keyword>
<feature type="transmembrane region" description="Helical" evidence="1">
    <location>
        <begin position="181"/>
        <end position="201"/>
    </location>
</feature>
<feature type="transmembrane region" description="Helical" evidence="1">
    <location>
        <begin position="326"/>
        <end position="351"/>
    </location>
</feature>
<evidence type="ECO:0000256" key="1">
    <source>
        <dbReference type="SAM" id="Phobius"/>
    </source>
</evidence>
<feature type="transmembrane region" description="Helical" evidence="1">
    <location>
        <begin position="130"/>
        <end position="150"/>
    </location>
</feature>
<keyword evidence="1" id="KW-0812">Transmembrane</keyword>
<proteinExistence type="predicted"/>
<gene>
    <name evidence="3" type="ORF">ACFP1Z_24015</name>
</gene>
<keyword evidence="3" id="KW-0012">Acyltransferase</keyword>
<feature type="transmembrane region" description="Helical" evidence="1">
    <location>
        <begin position="252"/>
        <end position="269"/>
    </location>
</feature>
<keyword evidence="4" id="KW-1185">Reference proteome</keyword>
<evidence type="ECO:0000259" key="2">
    <source>
        <dbReference type="Pfam" id="PF01757"/>
    </source>
</evidence>
<comment type="caution">
    <text evidence="3">The sequence shown here is derived from an EMBL/GenBank/DDBJ whole genome shotgun (WGS) entry which is preliminary data.</text>
</comment>
<dbReference type="EMBL" id="JBHSPB010000016">
    <property type="protein sequence ID" value="MFC5723239.1"/>
    <property type="molecule type" value="Genomic_DNA"/>
</dbReference>
<name>A0ABW0Z342_9ACTN</name>
<feature type="domain" description="Acyltransferase 3" evidence="2">
    <location>
        <begin position="11"/>
        <end position="350"/>
    </location>
</feature>